<evidence type="ECO:0000256" key="8">
    <source>
        <dbReference type="ARBA" id="ARBA00022824"/>
    </source>
</evidence>
<evidence type="ECO:0000256" key="9">
    <source>
        <dbReference type="ARBA" id="ARBA00022968"/>
    </source>
</evidence>
<dbReference type="AlphaFoldDB" id="A0A3D8SK35"/>
<comment type="catalytic activity">
    <reaction evidence="1">
        <text>Cleavage of hydrophobic, N-terminal signal or leader sequences from secreted and periplasmic proteins.</text>
        <dbReference type="EC" id="3.4.21.89"/>
    </reaction>
</comment>
<keyword evidence="14" id="KW-1185">Reference proteome</keyword>
<dbReference type="PANTHER" id="PTHR10806">
    <property type="entry name" value="SIGNAL PEPTIDASE COMPLEX CATALYTIC SUBUNIT SEC11"/>
    <property type="match status" value="1"/>
</dbReference>
<protein>
    <recommendedName>
        <fullName evidence="5">Signal peptidase complex catalytic subunit SEC11</fullName>
        <ecNumber evidence="4">3.4.21.89</ecNumber>
    </recommendedName>
    <alternativeName>
        <fullName evidence="6">Signal peptidase complex catalytic subunit sec11</fullName>
    </alternativeName>
</protein>
<comment type="function">
    <text evidence="12">Catalytic component of the signal peptidase complex (SPC) which catalyzes the cleavage of N-terminal signal sequences from nascent proteins as they are translocated into the lumen of the endoplasmic reticulum. Specifically cleaves N-terminal signal peptides that contain a hydrophobic alpha-helix (h-region) shorter than 18-20 amino acids.</text>
</comment>
<dbReference type="EMBL" id="PVWQ01000003">
    <property type="protein sequence ID" value="RDW86622.1"/>
    <property type="molecule type" value="Genomic_DNA"/>
</dbReference>
<dbReference type="PANTHER" id="PTHR10806:SF6">
    <property type="entry name" value="SIGNAL PEPTIDASE COMPLEX CATALYTIC SUBUNIT SEC11"/>
    <property type="match status" value="1"/>
</dbReference>
<evidence type="ECO:0000313" key="14">
    <source>
        <dbReference type="Proteomes" id="UP000256690"/>
    </source>
</evidence>
<dbReference type="GO" id="GO:0006465">
    <property type="term" value="P:signal peptide processing"/>
    <property type="evidence" value="ECO:0007669"/>
    <property type="project" value="InterPro"/>
</dbReference>
<dbReference type="PRINTS" id="PR00728">
    <property type="entry name" value="SIGNALPTASE"/>
</dbReference>
<evidence type="ECO:0000256" key="11">
    <source>
        <dbReference type="ARBA" id="ARBA00023136"/>
    </source>
</evidence>
<dbReference type="GeneID" id="38113634"/>
<comment type="subcellular location">
    <subcellularLocation>
        <location evidence="2">Endoplasmic reticulum membrane</location>
        <topology evidence="2">Single-pass type II membrane protein</topology>
    </subcellularLocation>
</comment>
<evidence type="ECO:0000256" key="10">
    <source>
        <dbReference type="ARBA" id="ARBA00022989"/>
    </source>
</evidence>
<keyword evidence="9" id="KW-0735">Signal-anchor</keyword>
<evidence type="ECO:0000256" key="1">
    <source>
        <dbReference type="ARBA" id="ARBA00000677"/>
    </source>
</evidence>
<keyword evidence="10" id="KW-1133">Transmembrane helix</keyword>
<evidence type="ECO:0000256" key="5">
    <source>
        <dbReference type="ARBA" id="ARBA00019685"/>
    </source>
</evidence>
<evidence type="ECO:0000313" key="13">
    <source>
        <dbReference type="EMBL" id="RDW86622.1"/>
    </source>
</evidence>
<accession>A0A3D8SK35</accession>
<dbReference type="InterPro" id="IPR001733">
    <property type="entry name" value="Peptidase_S26B"/>
</dbReference>
<keyword evidence="8" id="KW-0256">Endoplasmic reticulum</keyword>
<dbReference type="Proteomes" id="UP000256690">
    <property type="component" value="Unassembled WGS sequence"/>
</dbReference>
<dbReference type="STRING" id="1810919.A0A3D8SK35"/>
<gene>
    <name evidence="13" type="ORF">DSM5745_03264</name>
</gene>
<organism evidence="13 14">
    <name type="scientific">Aspergillus mulundensis</name>
    <dbReference type="NCBI Taxonomy" id="1810919"/>
    <lineage>
        <taxon>Eukaryota</taxon>
        <taxon>Fungi</taxon>
        <taxon>Dikarya</taxon>
        <taxon>Ascomycota</taxon>
        <taxon>Pezizomycotina</taxon>
        <taxon>Eurotiomycetes</taxon>
        <taxon>Eurotiomycetidae</taxon>
        <taxon>Eurotiales</taxon>
        <taxon>Aspergillaceae</taxon>
        <taxon>Aspergillus</taxon>
        <taxon>Aspergillus subgen. Nidulantes</taxon>
    </lineage>
</organism>
<comment type="caution">
    <text evidence="13">The sequence shown here is derived from an EMBL/GenBank/DDBJ whole genome shotgun (WGS) entry which is preliminary data.</text>
</comment>
<dbReference type="EC" id="3.4.21.89" evidence="4"/>
<evidence type="ECO:0000256" key="7">
    <source>
        <dbReference type="ARBA" id="ARBA00022692"/>
    </source>
</evidence>
<dbReference type="GO" id="GO:0005787">
    <property type="term" value="C:signal peptidase complex"/>
    <property type="evidence" value="ECO:0007669"/>
    <property type="project" value="TreeGrafter"/>
</dbReference>
<evidence type="ECO:0000256" key="6">
    <source>
        <dbReference type="ARBA" id="ARBA00021755"/>
    </source>
</evidence>
<dbReference type="OrthoDB" id="10257561at2759"/>
<keyword evidence="7" id="KW-0812">Transmembrane</keyword>
<comment type="similarity">
    <text evidence="3">Belongs to the peptidase S26B family.</text>
</comment>
<dbReference type="SUPFAM" id="SSF51306">
    <property type="entry name" value="LexA/Signal peptidase"/>
    <property type="match status" value="1"/>
</dbReference>
<evidence type="ECO:0000256" key="2">
    <source>
        <dbReference type="ARBA" id="ARBA00004648"/>
    </source>
</evidence>
<evidence type="ECO:0000256" key="12">
    <source>
        <dbReference type="ARBA" id="ARBA00045533"/>
    </source>
</evidence>
<dbReference type="RefSeq" id="XP_026606146.1">
    <property type="nucleotide sequence ID" value="XM_026745280.1"/>
</dbReference>
<reference evidence="13 14" key="1">
    <citation type="journal article" date="2018" name="IMA Fungus">
        <title>IMA Genome-F 9: Draft genome sequence of Annulohypoxylon stygium, Aspergillus mulundensis, Berkeleyomyces basicola (syn. Thielaviopsis basicola), Ceratocystis smalleyi, two Cercospora beticola strains, Coleophoma cylindrospora, Fusarium fracticaudum, Phialophora cf. hyalina, and Morchella septimelata.</title>
        <authorList>
            <person name="Wingfield B.D."/>
            <person name="Bills G.F."/>
            <person name="Dong Y."/>
            <person name="Huang W."/>
            <person name="Nel W.J."/>
            <person name="Swalarsk-Parry B.S."/>
            <person name="Vaghefi N."/>
            <person name="Wilken P.M."/>
            <person name="An Z."/>
            <person name="de Beer Z.W."/>
            <person name="De Vos L."/>
            <person name="Chen L."/>
            <person name="Duong T.A."/>
            <person name="Gao Y."/>
            <person name="Hammerbacher A."/>
            <person name="Kikkert J.R."/>
            <person name="Li Y."/>
            <person name="Li H."/>
            <person name="Li K."/>
            <person name="Li Q."/>
            <person name="Liu X."/>
            <person name="Ma X."/>
            <person name="Naidoo K."/>
            <person name="Pethybridge S.J."/>
            <person name="Sun J."/>
            <person name="Steenkamp E.T."/>
            <person name="van der Nest M.A."/>
            <person name="van Wyk S."/>
            <person name="Wingfield M.J."/>
            <person name="Xiong C."/>
            <person name="Yue Q."/>
            <person name="Zhang X."/>
        </authorList>
    </citation>
    <scope>NUCLEOTIDE SEQUENCE [LARGE SCALE GENOMIC DNA]</scope>
    <source>
        <strain evidence="13 14">DSM 5745</strain>
    </source>
</reference>
<dbReference type="InterPro" id="IPR036286">
    <property type="entry name" value="LexA/Signal_pep-like_sf"/>
</dbReference>
<sequence>MRSALNAFLAAAQVVATCFMAWKALCLWTGTPYPIMIVTTESMLPAFAVGDVLLISNHDRSVEVGDLPVCWLPNRAFPMVHRVHRVMYEEEDRRNQDLAQPQQLILTKGDNNLIDDMLLYPDGQDYLTRNEVLGFVRGYIPFIGWIVLVLQEVGRLRELAALLCRGILGTTS</sequence>
<evidence type="ECO:0000256" key="4">
    <source>
        <dbReference type="ARBA" id="ARBA00013208"/>
    </source>
</evidence>
<keyword evidence="11" id="KW-0472">Membrane</keyword>
<name>A0A3D8SK35_9EURO</name>
<evidence type="ECO:0000256" key="3">
    <source>
        <dbReference type="ARBA" id="ARBA00011035"/>
    </source>
</evidence>
<dbReference type="GO" id="GO:0009003">
    <property type="term" value="F:signal peptidase activity"/>
    <property type="evidence" value="ECO:0007669"/>
    <property type="project" value="UniProtKB-EC"/>
</dbReference>
<dbReference type="CDD" id="cd06462">
    <property type="entry name" value="Peptidase_S24_S26"/>
    <property type="match status" value="1"/>
</dbReference>
<proteinExistence type="inferred from homology"/>